<accession>A0A7J7ILH9</accession>
<proteinExistence type="predicted"/>
<evidence type="ECO:0000313" key="2">
    <source>
        <dbReference type="Proteomes" id="UP000530660"/>
    </source>
</evidence>
<dbReference type="InterPro" id="IPR037219">
    <property type="entry name" value="Peptidase_M41-like"/>
</dbReference>
<dbReference type="Gene3D" id="1.20.58.760">
    <property type="entry name" value="Peptidase M41"/>
    <property type="match status" value="1"/>
</dbReference>
<dbReference type="SUPFAM" id="SSF140990">
    <property type="entry name" value="FtsH protease domain-like"/>
    <property type="match status" value="1"/>
</dbReference>
<sequence>MFLVSLPQSLSIQSLKTNAVGARAQRRSIRQLWAARLTWDLSARLEVDWRRLLPPRRPVGDWELKREIGKPDVDLRVLIGSRVESRNEAVFGVIVGVMTLAFLAPALAEASAVQGAQGLQNAVAVTSLGGMGLWAFDTLALRGRIASWVQRKWFTNPKRVAIHEAGHVIVSHLLGYSLEDYTLGGQLNGRFIGTTGVILKEQQSRETSSVSFSESFAMIALSGIAAEAIIFGDAEGGVEDLAALSRYFRQNEPFLNTDVQASVRWAMLAALRVCSTYRAQLEEIAQALLAGKSSLQCIELLDNRTAAVLG</sequence>
<evidence type="ECO:0008006" key="3">
    <source>
        <dbReference type="Google" id="ProtNLM"/>
    </source>
</evidence>
<gene>
    <name evidence="1" type="ORF">F1559_002300</name>
</gene>
<dbReference type="OrthoDB" id="5562at2759"/>
<reference evidence="1 2" key="1">
    <citation type="journal article" date="2020" name="J. Phycol.">
        <title>Comparative genome analysis reveals Cyanidiococcus gen. nov., a new extremophilic red algal genus sister to Cyanidioschyzon (Cyanidioschyzonaceae, Rhodophyta).</title>
        <authorList>
            <person name="Liu S.-L."/>
            <person name="Chiang Y.-R."/>
            <person name="Yoon H.S."/>
            <person name="Fu H.-Y."/>
        </authorList>
    </citation>
    <scope>NUCLEOTIDE SEQUENCE [LARGE SCALE GENOMIC DNA]</scope>
    <source>
        <strain evidence="1 2">THAL066</strain>
    </source>
</reference>
<evidence type="ECO:0000313" key="1">
    <source>
        <dbReference type="EMBL" id="KAF6003549.1"/>
    </source>
</evidence>
<dbReference type="Proteomes" id="UP000530660">
    <property type="component" value="Unassembled WGS sequence"/>
</dbReference>
<comment type="caution">
    <text evidence="1">The sequence shown here is derived from an EMBL/GenBank/DDBJ whole genome shotgun (WGS) entry which is preliminary data.</text>
</comment>
<dbReference type="PANTHER" id="PTHR33471">
    <property type="entry name" value="ATP-DEPENDENT ZINC METALLOPROTEASE-RELATED"/>
    <property type="match status" value="1"/>
</dbReference>
<name>A0A7J7ILH9_9RHOD</name>
<dbReference type="AlphaFoldDB" id="A0A7J7ILH9"/>
<dbReference type="EMBL" id="VWRR01000006">
    <property type="protein sequence ID" value="KAF6003549.1"/>
    <property type="molecule type" value="Genomic_DNA"/>
</dbReference>
<organism evidence="1 2">
    <name type="scientific">Cyanidiococcus yangmingshanensis</name>
    <dbReference type="NCBI Taxonomy" id="2690220"/>
    <lineage>
        <taxon>Eukaryota</taxon>
        <taxon>Rhodophyta</taxon>
        <taxon>Bangiophyceae</taxon>
        <taxon>Cyanidiales</taxon>
        <taxon>Cyanidiaceae</taxon>
        <taxon>Cyanidiococcus</taxon>
    </lineage>
</organism>
<dbReference type="GO" id="GO:0005524">
    <property type="term" value="F:ATP binding"/>
    <property type="evidence" value="ECO:0007669"/>
    <property type="project" value="InterPro"/>
</dbReference>
<dbReference type="GO" id="GO:0004222">
    <property type="term" value="F:metalloendopeptidase activity"/>
    <property type="evidence" value="ECO:0007669"/>
    <property type="project" value="InterPro"/>
</dbReference>
<dbReference type="PANTHER" id="PTHR33471:SF7">
    <property type="entry name" value="ATP-DEPENDENT ZINC METALLOPROTEASE-RELATED"/>
    <property type="match status" value="1"/>
</dbReference>
<keyword evidence="2" id="KW-1185">Reference proteome</keyword>
<dbReference type="GO" id="GO:0006508">
    <property type="term" value="P:proteolysis"/>
    <property type="evidence" value="ECO:0007669"/>
    <property type="project" value="InterPro"/>
</dbReference>
<dbReference type="GO" id="GO:0004176">
    <property type="term" value="F:ATP-dependent peptidase activity"/>
    <property type="evidence" value="ECO:0007669"/>
    <property type="project" value="InterPro"/>
</dbReference>
<protein>
    <recommendedName>
        <fullName evidence="3">Peptidase M41 domain-containing protein</fullName>
    </recommendedName>
</protein>